<evidence type="ECO:0000259" key="2">
    <source>
        <dbReference type="PROSITE" id="PS50041"/>
    </source>
</evidence>
<dbReference type="Gene3D" id="3.10.100.10">
    <property type="entry name" value="Mannose-Binding Protein A, subunit A"/>
    <property type="match status" value="1"/>
</dbReference>
<dbReference type="CDD" id="cd00037">
    <property type="entry name" value="CLECT"/>
    <property type="match status" value="1"/>
</dbReference>
<name>A0AAV5X5E9_9BILA</name>
<comment type="caution">
    <text evidence="4">The sequence shown here is derived from an EMBL/GenBank/DDBJ whole genome shotgun (WGS) entry which is preliminary data.</text>
</comment>
<evidence type="ECO:0000256" key="1">
    <source>
        <dbReference type="ARBA" id="ARBA00023157"/>
    </source>
</evidence>
<keyword evidence="1" id="KW-1015">Disulfide bond</keyword>
<evidence type="ECO:0000313" key="5">
    <source>
        <dbReference type="Proteomes" id="UP001432322"/>
    </source>
</evidence>
<accession>A0AAV5X5E9</accession>
<dbReference type="SMART" id="SM00034">
    <property type="entry name" value="CLECT"/>
    <property type="match status" value="1"/>
</dbReference>
<dbReference type="Pfam" id="PF00059">
    <property type="entry name" value="Lectin_C"/>
    <property type="match status" value="1"/>
</dbReference>
<dbReference type="InterPro" id="IPR050976">
    <property type="entry name" value="Snaclec"/>
</dbReference>
<dbReference type="InterPro" id="IPR016186">
    <property type="entry name" value="C-type_lectin-like/link_sf"/>
</dbReference>
<dbReference type="InterPro" id="IPR001304">
    <property type="entry name" value="C-type_lectin-like"/>
</dbReference>
<feature type="non-terminal residue" evidence="4">
    <location>
        <position position="1"/>
    </location>
</feature>
<gene>
    <name evidence="3" type="ORF">PFISCL1PPCAC_17685</name>
    <name evidence="4" type="ORF">PFISCL1PPCAC_29196</name>
</gene>
<feature type="non-terminal residue" evidence="4">
    <location>
        <position position="384"/>
    </location>
</feature>
<dbReference type="PROSITE" id="PS50041">
    <property type="entry name" value="C_TYPE_LECTIN_2"/>
    <property type="match status" value="1"/>
</dbReference>
<dbReference type="SUPFAM" id="SSF56436">
    <property type="entry name" value="C-type lectin-like"/>
    <property type="match status" value="2"/>
</dbReference>
<evidence type="ECO:0000313" key="4">
    <source>
        <dbReference type="EMBL" id="GMT37899.1"/>
    </source>
</evidence>
<dbReference type="Proteomes" id="UP001432322">
    <property type="component" value="Unassembled WGS sequence"/>
</dbReference>
<dbReference type="PANTHER" id="PTHR22991">
    <property type="entry name" value="PROTEIN CBG13490"/>
    <property type="match status" value="1"/>
</dbReference>
<evidence type="ECO:0000313" key="3">
    <source>
        <dbReference type="EMBL" id="GMT26388.1"/>
    </source>
</evidence>
<dbReference type="PANTHER" id="PTHR22991:SF40">
    <property type="entry name" value="PROTEIN CBG13490"/>
    <property type="match status" value="1"/>
</dbReference>
<organism evidence="4 5">
    <name type="scientific">Pristionchus fissidentatus</name>
    <dbReference type="NCBI Taxonomy" id="1538716"/>
    <lineage>
        <taxon>Eukaryota</taxon>
        <taxon>Metazoa</taxon>
        <taxon>Ecdysozoa</taxon>
        <taxon>Nematoda</taxon>
        <taxon>Chromadorea</taxon>
        <taxon>Rhabditida</taxon>
        <taxon>Rhabditina</taxon>
        <taxon>Diplogasteromorpha</taxon>
        <taxon>Diplogasteroidea</taxon>
        <taxon>Neodiplogasteridae</taxon>
        <taxon>Pristionchus</taxon>
    </lineage>
</organism>
<sequence length="384" mass="43089">LLLYGTAIPLLAKSQCPDWYFGHGEPFNMCVRPLYFDVWGSAGEMMETAFKECAKDGAVLPIVRNQEDDLMYNTLAASIQYLGQILGAVCNNDTRRLEWWDGSSIDYVNTNLNETTFNLDFDCVDDDQRLISHIEYKPFSESDWWFTVPASKEDSWVLLCILEQEKATTIVNEETTTEMAVTTPPKTLNECGDYETMPGPMVDGKPCFKVYPDKLSWADAQKRCADDFGSLATINSAQENDDFWRSAVSNNVMDDVHIGAYEASEDATWKWIEDNQIVASYNNFIKGFPIKGSGKCSAMLTESSTAQWVNVDCEKLKLPFVCRRAEFSSLPSACSSINLQEGEDIHAPGFPTSGIPCELMMIVDDQSLVQLEILELEANPNVDF</sequence>
<dbReference type="AlphaFoldDB" id="A0AAV5X5E9"/>
<proteinExistence type="predicted"/>
<dbReference type="InterPro" id="IPR016187">
    <property type="entry name" value="CTDL_fold"/>
</dbReference>
<dbReference type="EMBL" id="BTSY01000327">
    <property type="protein sequence ID" value="GMT37899.1"/>
    <property type="molecule type" value="Genomic_DNA"/>
</dbReference>
<dbReference type="EMBL" id="BTSY01000005">
    <property type="protein sequence ID" value="GMT26388.1"/>
    <property type="molecule type" value="Genomic_DNA"/>
</dbReference>
<reference evidence="4" key="1">
    <citation type="submission" date="2023-10" db="EMBL/GenBank/DDBJ databases">
        <title>Genome assembly of Pristionchus species.</title>
        <authorList>
            <person name="Yoshida K."/>
            <person name="Sommer R.J."/>
        </authorList>
    </citation>
    <scope>NUCLEOTIDE SEQUENCE</scope>
    <source>
        <strain evidence="4">RS5133</strain>
    </source>
</reference>
<protein>
    <recommendedName>
        <fullName evidence="2">C-type lectin domain-containing protein</fullName>
    </recommendedName>
</protein>
<keyword evidence="5" id="KW-1185">Reference proteome</keyword>
<feature type="domain" description="C-type lectin" evidence="2">
    <location>
        <begin position="203"/>
        <end position="315"/>
    </location>
</feature>